<keyword evidence="8" id="KW-0130">Cell adhesion</keyword>
<feature type="compositionally biased region" description="Basic and acidic residues" evidence="17">
    <location>
        <begin position="1131"/>
        <end position="1149"/>
    </location>
</feature>
<evidence type="ECO:0000256" key="3">
    <source>
        <dbReference type="ARBA" id="ARBA00008588"/>
    </source>
</evidence>
<evidence type="ECO:0000256" key="11">
    <source>
        <dbReference type="ARBA" id="ARBA00023157"/>
    </source>
</evidence>
<comment type="subcellular location">
    <subcellularLocation>
        <location evidence="1">Cell membrane</location>
        <topology evidence="1">Single-pass type I membrane protein</topology>
    </subcellularLocation>
    <subcellularLocation>
        <location evidence="2">Cell projection</location>
        <location evidence="2">Growth cone</location>
    </subcellularLocation>
</comment>
<keyword evidence="13" id="KW-0966">Cell projection</keyword>
<feature type="domain" description="Fibronectin type-III" evidence="20">
    <location>
        <begin position="944"/>
        <end position="1042"/>
    </location>
</feature>
<feature type="compositionally biased region" description="Polar residues" evidence="17">
    <location>
        <begin position="1217"/>
        <end position="1238"/>
    </location>
</feature>
<dbReference type="InterPro" id="IPR036116">
    <property type="entry name" value="FN3_sf"/>
</dbReference>
<comment type="caution">
    <text evidence="21">The sequence shown here is derived from an EMBL/GenBank/DDBJ whole genome shotgun (WGS) entry which is preliminary data.</text>
</comment>
<feature type="region of interest" description="Disordered" evidence="17">
    <location>
        <begin position="1212"/>
        <end position="1245"/>
    </location>
</feature>
<keyword evidence="14" id="KW-0393">Immunoglobulin domain</keyword>
<dbReference type="GO" id="GO:0005886">
    <property type="term" value="C:plasma membrane"/>
    <property type="evidence" value="ECO:0007669"/>
    <property type="project" value="UniProtKB-SubCell"/>
</dbReference>
<dbReference type="SMART" id="SM00408">
    <property type="entry name" value="IGc2"/>
    <property type="match status" value="5"/>
</dbReference>
<reference evidence="21" key="1">
    <citation type="submission" date="2020-10" db="EMBL/GenBank/DDBJ databases">
        <title>Chromosome-scale genome assembly of the Allis shad, Alosa alosa.</title>
        <authorList>
            <person name="Margot Z."/>
            <person name="Christophe K."/>
            <person name="Cabau C."/>
            <person name="Louis A."/>
            <person name="Berthelot C."/>
            <person name="Parey E."/>
            <person name="Roest Crollius H."/>
            <person name="Montfort J."/>
            <person name="Robinson-Rechavi M."/>
            <person name="Bucao C."/>
            <person name="Bouchez O."/>
            <person name="Gislard M."/>
            <person name="Lluch J."/>
            <person name="Milhes M."/>
            <person name="Lampietro C."/>
            <person name="Lopez Roques C."/>
            <person name="Donnadieu C."/>
            <person name="Braasch I."/>
            <person name="Desvignes T."/>
            <person name="Postlethwait J."/>
            <person name="Bobe J."/>
            <person name="Guiguen Y."/>
        </authorList>
    </citation>
    <scope>NUCLEOTIDE SEQUENCE</scope>
    <source>
        <strain evidence="21">M-15738</strain>
        <tissue evidence="21">Blood</tissue>
    </source>
</reference>
<evidence type="ECO:0000256" key="16">
    <source>
        <dbReference type="ARBA" id="ARBA00074488"/>
    </source>
</evidence>
<dbReference type="FunFam" id="2.60.40.10:FF:000005">
    <property type="entry name" value="Neuronal cell adhesion molecule"/>
    <property type="match status" value="1"/>
</dbReference>
<dbReference type="SUPFAM" id="SSF49265">
    <property type="entry name" value="Fibronectin type III"/>
    <property type="match status" value="3"/>
</dbReference>
<dbReference type="SMART" id="SM00060">
    <property type="entry name" value="FN3"/>
    <property type="match status" value="5"/>
</dbReference>
<feature type="domain" description="Fibronectin type-III" evidence="20">
    <location>
        <begin position="620"/>
        <end position="716"/>
    </location>
</feature>
<dbReference type="InterPro" id="IPR013098">
    <property type="entry name" value="Ig_I-set"/>
</dbReference>
<evidence type="ECO:0000256" key="15">
    <source>
        <dbReference type="ARBA" id="ARBA00060042"/>
    </source>
</evidence>
<evidence type="ECO:0000256" key="18">
    <source>
        <dbReference type="SAM" id="SignalP"/>
    </source>
</evidence>
<dbReference type="Pfam" id="PF13927">
    <property type="entry name" value="Ig_3"/>
    <property type="match status" value="4"/>
</dbReference>
<dbReference type="PANTHER" id="PTHR44170:SF36">
    <property type="entry name" value="L1 CELL ADHESION MOLECULE"/>
    <property type="match status" value="1"/>
</dbReference>
<keyword evidence="6 18" id="KW-0732">Signal</keyword>
<keyword evidence="9" id="KW-1133">Transmembrane helix</keyword>
<dbReference type="InterPro" id="IPR003599">
    <property type="entry name" value="Ig_sub"/>
</dbReference>
<dbReference type="PANTHER" id="PTHR44170">
    <property type="entry name" value="PROTEIN SIDEKICK"/>
    <property type="match status" value="1"/>
</dbReference>
<evidence type="ECO:0000256" key="9">
    <source>
        <dbReference type="ARBA" id="ARBA00022989"/>
    </source>
</evidence>
<accession>A0AAV6H3X3</accession>
<dbReference type="Pfam" id="PF13882">
    <property type="entry name" value="Bravo_FIGEY"/>
    <property type="match status" value="1"/>
</dbReference>
<dbReference type="Proteomes" id="UP000823561">
    <property type="component" value="Chromosome 4"/>
</dbReference>
<evidence type="ECO:0000256" key="14">
    <source>
        <dbReference type="ARBA" id="ARBA00023319"/>
    </source>
</evidence>
<dbReference type="InterPro" id="IPR036179">
    <property type="entry name" value="Ig-like_dom_sf"/>
</dbReference>
<dbReference type="InterPro" id="IPR013783">
    <property type="entry name" value="Ig-like_fold"/>
</dbReference>
<evidence type="ECO:0000259" key="19">
    <source>
        <dbReference type="PROSITE" id="PS50835"/>
    </source>
</evidence>
<evidence type="ECO:0000256" key="10">
    <source>
        <dbReference type="ARBA" id="ARBA00023136"/>
    </source>
</evidence>
<keyword evidence="7" id="KW-0677">Repeat</keyword>
<feature type="domain" description="Fibronectin type-III" evidence="20">
    <location>
        <begin position="721"/>
        <end position="815"/>
    </location>
</feature>
<dbReference type="InterPro" id="IPR003961">
    <property type="entry name" value="FN3_dom"/>
</dbReference>
<feature type="domain" description="Ig-like" evidence="19">
    <location>
        <begin position="431"/>
        <end position="512"/>
    </location>
</feature>
<keyword evidence="12" id="KW-0325">Glycoprotein</keyword>
<feature type="domain" description="Ig-like" evidence="19">
    <location>
        <begin position="246"/>
        <end position="334"/>
    </location>
</feature>
<proteinExistence type="inferred from homology"/>
<keyword evidence="10" id="KW-0472">Membrane</keyword>
<dbReference type="FunFam" id="2.60.40.10:FF:000057">
    <property type="entry name" value="neural cell adhesion molecule L1"/>
    <property type="match status" value="1"/>
</dbReference>
<evidence type="ECO:0000256" key="17">
    <source>
        <dbReference type="SAM" id="MobiDB-lite"/>
    </source>
</evidence>
<dbReference type="FunFam" id="2.60.40.10:FF:000367">
    <property type="entry name" value="Neural cell adhesion molecule L1-like protein"/>
    <property type="match status" value="1"/>
</dbReference>
<feature type="domain" description="Fibronectin type-III" evidence="20">
    <location>
        <begin position="1044"/>
        <end position="1136"/>
    </location>
</feature>
<evidence type="ECO:0000313" key="22">
    <source>
        <dbReference type="Proteomes" id="UP000823561"/>
    </source>
</evidence>
<dbReference type="GO" id="GO:0098632">
    <property type="term" value="F:cell-cell adhesion mediator activity"/>
    <property type="evidence" value="ECO:0007669"/>
    <property type="project" value="TreeGrafter"/>
</dbReference>
<dbReference type="FunFam" id="2.60.40.10:FF:000028">
    <property type="entry name" value="Neuronal cell adhesion molecule"/>
    <property type="match status" value="1"/>
</dbReference>
<evidence type="ECO:0000256" key="8">
    <source>
        <dbReference type="ARBA" id="ARBA00022889"/>
    </source>
</evidence>
<evidence type="ECO:0000256" key="2">
    <source>
        <dbReference type="ARBA" id="ARBA00004624"/>
    </source>
</evidence>
<evidence type="ECO:0000256" key="12">
    <source>
        <dbReference type="ARBA" id="ARBA00023180"/>
    </source>
</evidence>
<name>A0AAV6H3X3_9TELE</name>
<feature type="domain" description="Fibronectin type-III" evidence="20">
    <location>
        <begin position="820"/>
        <end position="940"/>
    </location>
</feature>
<feature type="domain" description="Ig-like" evidence="19">
    <location>
        <begin position="144"/>
        <end position="227"/>
    </location>
</feature>
<dbReference type="GO" id="GO:0007420">
    <property type="term" value="P:brain development"/>
    <property type="evidence" value="ECO:0007669"/>
    <property type="project" value="TreeGrafter"/>
</dbReference>
<comment type="function">
    <text evidence="15">Neural cell adhesion molecule involved in the dynamics of cell adhesion and in the generation of transmembrane signals at tyrosine kinase receptors. During brain development, critical in multiple processes, including neuronal migration, axonal growth and fasciculation, and synaptogenesis. In the mature brain, plays a role in the dynamics of neuronal structure and function, including synaptic plasticity.</text>
</comment>
<organism evidence="21 22">
    <name type="scientific">Alosa alosa</name>
    <name type="common">allis shad</name>
    <dbReference type="NCBI Taxonomy" id="278164"/>
    <lineage>
        <taxon>Eukaryota</taxon>
        <taxon>Metazoa</taxon>
        <taxon>Chordata</taxon>
        <taxon>Craniata</taxon>
        <taxon>Vertebrata</taxon>
        <taxon>Euteleostomi</taxon>
        <taxon>Actinopterygii</taxon>
        <taxon>Neopterygii</taxon>
        <taxon>Teleostei</taxon>
        <taxon>Clupei</taxon>
        <taxon>Clupeiformes</taxon>
        <taxon>Clupeoidei</taxon>
        <taxon>Clupeidae</taxon>
        <taxon>Alosa</taxon>
    </lineage>
</organism>
<gene>
    <name evidence="21" type="ORF">AALO_G00048330</name>
</gene>
<dbReference type="CDD" id="cd00063">
    <property type="entry name" value="FN3"/>
    <property type="match status" value="5"/>
</dbReference>
<evidence type="ECO:0000259" key="20">
    <source>
        <dbReference type="PROSITE" id="PS50853"/>
    </source>
</evidence>
<feature type="domain" description="Ig-like" evidence="19">
    <location>
        <begin position="521"/>
        <end position="613"/>
    </location>
</feature>
<feature type="signal peptide" evidence="18">
    <location>
        <begin position="1"/>
        <end position="39"/>
    </location>
</feature>
<keyword evidence="11" id="KW-1015">Disulfide bond</keyword>
<keyword evidence="5" id="KW-0812">Transmembrane</keyword>
<feature type="domain" description="Ig-like" evidence="19">
    <location>
        <begin position="56"/>
        <end position="139"/>
    </location>
</feature>
<comment type="similarity">
    <text evidence="3">Belongs to the immunoglobulin superfamily. L1/neurofascin/NgCAM family.</text>
</comment>
<dbReference type="InterPro" id="IPR026966">
    <property type="entry name" value="Neurofascin/L1/NrCAM_C"/>
</dbReference>
<dbReference type="Pfam" id="PF00041">
    <property type="entry name" value="fn3"/>
    <property type="match status" value="4"/>
</dbReference>
<feature type="region of interest" description="Disordered" evidence="17">
    <location>
        <begin position="1128"/>
        <end position="1149"/>
    </location>
</feature>
<dbReference type="PROSITE" id="PS50835">
    <property type="entry name" value="IG_LIKE"/>
    <property type="match status" value="6"/>
</dbReference>
<evidence type="ECO:0000256" key="5">
    <source>
        <dbReference type="ARBA" id="ARBA00022692"/>
    </source>
</evidence>
<dbReference type="FunFam" id="2.60.40.10:FF:000078">
    <property type="entry name" value="Neuronal cell adhesion molecule"/>
    <property type="match status" value="1"/>
</dbReference>
<dbReference type="EMBL" id="JADWDJ010000004">
    <property type="protein sequence ID" value="KAG5281744.1"/>
    <property type="molecule type" value="Genomic_DNA"/>
</dbReference>
<dbReference type="AlphaFoldDB" id="A0AAV6H3X3"/>
<dbReference type="GO" id="GO:0007411">
    <property type="term" value="P:axon guidance"/>
    <property type="evidence" value="ECO:0007669"/>
    <property type="project" value="TreeGrafter"/>
</dbReference>
<evidence type="ECO:0000313" key="21">
    <source>
        <dbReference type="EMBL" id="KAG5281744.1"/>
    </source>
</evidence>
<feature type="domain" description="Ig-like" evidence="19">
    <location>
        <begin position="339"/>
        <end position="425"/>
    </location>
</feature>
<keyword evidence="22" id="KW-1185">Reference proteome</keyword>
<dbReference type="CDD" id="cd00096">
    <property type="entry name" value="Ig"/>
    <property type="match status" value="1"/>
</dbReference>
<dbReference type="SUPFAM" id="SSF48726">
    <property type="entry name" value="Immunoglobulin"/>
    <property type="match status" value="5"/>
</dbReference>
<evidence type="ECO:0000256" key="6">
    <source>
        <dbReference type="ARBA" id="ARBA00022729"/>
    </source>
</evidence>
<evidence type="ECO:0000256" key="7">
    <source>
        <dbReference type="ARBA" id="ARBA00022737"/>
    </source>
</evidence>
<dbReference type="SMART" id="SM00409">
    <property type="entry name" value="IG"/>
    <property type="match status" value="6"/>
</dbReference>
<evidence type="ECO:0000256" key="13">
    <source>
        <dbReference type="ARBA" id="ARBA00023273"/>
    </source>
</evidence>
<dbReference type="GO" id="GO:0030426">
    <property type="term" value="C:growth cone"/>
    <property type="evidence" value="ECO:0007669"/>
    <property type="project" value="UniProtKB-SubCell"/>
</dbReference>
<sequence length="1245" mass="138816">MPPAQCQQRSCRGQRSALSHQHQLLRLLFLVMATSSVQGFIDIPKGYNRGYMSSPPVITKQPTSVLAFSPEDITLCCTASGTPEPSYRWVKDGALFAELEDDGTLVANKSLSLDDYQGDYRCYASNVLGTAVSDLVTVTAGYIPSLYKEQQQTFRKVEGESLVMPCDPPPDSPPHKIYWMDNDIKHIEMSDRVTPGLDGYLYFANVVPSDNRSDYTCNVRFRQHMISKEPITLKVNRNALVEERKPHIARPAKSYSSYTVLRGQSFNLECIPYGLPTPTVTWKRTRNSNQEQPLNTKNYGRWLHFEKISESDDGEYECIAQNSAGSASHTYFLTVEAAPHFTKQTQNLLYAPGETVRLECQAEGIPTPEVTWRINGVPISDVDEPRRKVTKGVLILTEAKYSDTAVYQCEAVNRHGITLINTYIHVIELAPQILTEDNKKYMMVKGKTASLECNAFGSPRPGVLWEDPRMEQAQSHSRISQTVEGTLRITDVSAADSGLYTCSVLKSNLSISAILEVLNQTEIVIPPEDQRVKSGKDAMLTCTFQVDPRLDSPDLLRWLKNGEDILESAQNDKYTIFPDGSLKITSISLDDAGSYTCEVSTPLDAEKATASITVVDKPSPPIDLKVFDQTNRSLSLSWTPGRDNNSPVTEYCIEMNEEKHGDSHTWEEVKRIEADINKLEVPLRPYGTYRFRVIAVNEIGRSHPSHASGAYTTPPAIPEHFPKHVKSASTDPDKLVITWEEMDKRDHYGPDFKYKVFWRQSVGNGPDWHHQEVSDNHFVVNNTKTFTPFEIKVQAVNQLGPGPESPPRIGHSGEDIPLEAPAGVTVDALNGKSVSVKWNPVNRESVRGHLLGYKIHVKRVGTHGAQRRRMLEMGLRLERHVDVEEEVEEKDRILVVHGTKTEETVTGLQFYSSYELTVTAFNNKGEGPHSKATAFKTPEGAPGPPIFLEFDSPSESELTLNWRPPLKPNGILTGYRLQYGEIVDANGSTPEMQDFDIPDPKKTDITVIELNPQRSYYFYLQGRTAAGLGEATKVKGATLLDGVPPTIINVTVADTYANLSWVPGERHRNIGFQIQFLQKSAGRDWEISEQVNTHQGFYQLTNLQPGTGYHLRATLNNFTYWEGSALTSGPVKEKEEGQGDSEARPMKDEAFGEYSDIDEKRTMSQPSLCVESKLGSDDSLAEYGDSVDIQFNEDGSFIGQYSGRREAHIVQGGHESSGATSPVNNMPPQSISFNNSVTGILDRSN</sequence>
<dbReference type="Gene3D" id="2.60.40.10">
    <property type="entry name" value="Immunoglobulins"/>
    <property type="match status" value="11"/>
</dbReference>
<protein>
    <recommendedName>
        <fullName evidence="16">Neural cell adhesion molecule L1</fullName>
    </recommendedName>
</protein>
<feature type="chain" id="PRO_5043652702" description="Neural cell adhesion molecule L1" evidence="18">
    <location>
        <begin position="40"/>
        <end position="1245"/>
    </location>
</feature>
<dbReference type="InterPro" id="IPR003598">
    <property type="entry name" value="Ig_sub2"/>
</dbReference>
<dbReference type="Pfam" id="PF07679">
    <property type="entry name" value="I-set"/>
    <property type="match status" value="1"/>
</dbReference>
<dbReference type="InterPro" id="IPR007110">
    <property type="entry name" value="Ig-like_dom"/>
</dbReference>
<keyword evidence="4" id="KW-1003">Cell membrane</keyword>
<dbReference type="PROSITE" id="PS50853">
    <property type="entry name" value="FN3"/>
    <property type="match status" value="5"/>
</dbReference>
<evidence type="ECO:0000256" key="4">
    <source>
        <dbReference type="ARBA" id="ARBA00022475"/>
    </source>
</evidence>
<evidence type="ECO:0000256" key="1">
    <source>
        <dbReference type="ARBA" id="ARBA00004251"/>
    </source>
</evidence>